<keyword evidence="4" id="KW-0808">Transferase</keyword>
<comment type="catalytic activity">
    <reaction evidence="1">
        <text>S-ubiquitinyl-[E2 ubiquitin-conjugating enzyme]-L-cysteine + [acceptor protein]-L-lysine = [E2 ubiquitin-conjugating enzyme]-L-cysteine + N(6)-ubiquitinyl-[acceptor protein]-L-lysine.</text>
        <dbReference type="EC" id="2.3.2.27"/>
    </reaction>
</comment>
<evidence type="ECO:0000259" key="11">
    <source>
        <dbReference type="PROSITE" id="PS50089"/>
    </source>
</evidence>
<evidence type="ECO:0000256" key="9">
    <source>
        <dbReference type="PROSITE-ProRule" id="PRU00175"/>
    </source>
</evidence>
<sequence>MQRQRCAIDFFCENIDIDPRTFSNNTDMSQQTSLNNILNPVESSLASSTVSSDEASSVNLHTVLGSRSEERQLEPIDIPNLLFPERVGIGNSGNQVRSGHLLLRGSSSNHAPQNLNPNSGCLADGGHTCHYQRGVAGSESINLDGKEIERASSSGVSGDIGTSSRNSGFIVEEIDGGSGSSLGGWGLSCKRKALEGTSAHSYAGGSSTCFPQAENDVWRAASIHHSTSSNLLSTPSRSSPSVSIPEQVNYRNGFGMRGVASDAYHSSSDSGYVDPQRNIGRRVNAGHQQEAVPFTLPTTGGTAHSNYWSLDLRSTSTASNSSTSQGQSYNINASASSRNAYASPWNGSSFLRSGTPSTSIDPGERIAAVGGEVNIRSSPRNNIDHPMFVPLTDPAGWSLSFGRLSTSGNAHSSRITPSSIHPLPPPTWFPLHDPTAHNQQRSTEFAPWSLFPSIDSESGGHNSHFPSLSSGPSGPSASPQETVPSASSSQGQNQSLPRSAFLMDGRGDSVLGMPRSLRALAADIEGRHRLISEIRQVLNAMRRGENLRVEDYMLFDPFIYQGMAEVHDRHRDMRLDVDNMSYEELLALEERIGDVSTGLTEETIVKLMKQKKYLALSMESQADLEPCCICQEEYVNGEDLGMLECGHDFHSGCIKQWLMHKNLCPICKMTALPT</sequence>
<dbReference type="InterPro" id="IPR045191">
    <property type="entry name" value="MBR1/2-like"/>
</dbReference>
<evidence type="ECO:0000313" key="12">
    <source>
        <dbReference type="EMBL" id="KAJ8763539.1"/>
    </source>
</evidence>
<dbReference type="EC" id="2.3.2.27" evidence="3"/>
<reference evidence="12 13" key="1">
    <citation type="submission" date="2021-09" db="EMBL/GenBank/DDBJ databases">
        <title>Genomic insights and catalytic innovation underlie evolution of tropane alkaloids biosynthesis.</title>
        <authorList>
            <person name="Wang Y.-J."/>
            <person name="Tian T."/>
            <person name="Huang J.-P."/>
            <person name="Huang S.-X."/>
        </authorList>
    </citation>
    <scope>NUCLEOTIDE SEQUENCE [LARGE SCALE GENOMIC DNA]</scope>
    <source>
        <strain evidence="12">KIB-2018</strain>
        <tissue evidence="12">Leaf</tissue>
    </source>
</reference>
<dbReference type="Proteomes" id="UP001159364">
    <property type="component" value="Linkage Group LG05"/>
</dbReference>
<feature type="region of interest" description="Disordered" evidence="10">
    <location>
        <begin position="406"/>
        <end position="435"/>
    </location>
</feature>
<evidence type="ECO:0000256" key="6">
    <source>
        <dbReference type="ARBA" id="ARBA00022771"/>
    </source>
</evidence>
<organism evidence="12 13">
    <name type="scientific">Erythroxylum novogranatense</name>
    <dbReference type="NCBI Taxonomy" id="1862640"/>
    <lineage>
        <taxon>Eukaryota</taxon>
        <taxon>Viridiplantae</taxon>
        <taxon>Streptophyta</taxon>
        <taxon>Embryophyta</taxon>
        <taxon>Tracheophyta</taxon>
        <taxon>Spermatophyta</taxon>
        <taxon>Magnoliopsida</taxon>
        <taxon>eudicotyledons</taxon>
        <taxon>Gunneridae</taxon>
        <taxon>Pentapetalae</taxon>
        <taxon>rosids</taxon>
        <taxon>fabids</taxon>
        <taxon>Malpighiales</taxon>
        <taxon>Erythroxylaceae</taxon>
        <taxon>Erythroxylum</taxon>
    </lineage>
</organism>
<dbReference type="Gene3D" id="3.30.40.10">
    <property type="entry name" value="Zinc/RING finger domain, C3HC4 (zinc finger)"/>
    <property type="match status" value="1"/>
</dbReference>
<dbReference type="FunFam" id="3.30.40.10:FF:000309">
    <property type="entry name" value="E3 ubiquitin-protein ligase MBR2"/>
    <property type="match status" value="1"/>
</dbReference>
<feature type="compositionally biased region" description="Polar residues" evidence="10">
    <location>
        <begin position="480"/>
        <end position="497"/>
    </location>
</feature>
<dbReference type="SUPFAM" id="SSF57850">
    <property type="entry name" value="RING/U-box"/>
    <property type="match status" value="1"/>
</dbReference>
<gene>
    <name evidence="12" type="ORF">K2173_002422</name>
</gene>
<dbReference type="GO" id="GO:0010228">
    <property type="term" value="P:vegetative to reproductive phase transition of meristem"/>
    <property type="evidence" value="ECO:0007669"/>
    <property type="project" value="UniProtKB-ARBA"/>
</dbReference>
<keyword evidence="8" id="KW-0862">Zinc</keyword>
<keyword evidence="5" id="KW-0479">Metal-binding</keyword>
<keyword evidence="7" id="KW-0833">Ubl conjugation pathway</keyword>
<evidence type="ECO:0000256" key="8">
    <source>
        <dbReference type="ARBA" id="ARBA00022833"/>
    </source>
</evidence>
<feature type="region of interest" description="Disordered" evidence="10">
    <location>
        <begin position="226"/>
        <end position="245"/>
    </location>
</feature>
<comment type="pathway">
    <text evidence="2">Protein modification; protein ubiquitination.</text>
</comment>
<comment type="caution">
    <text evidence="12">The sequence shown here is derived from an EMBL/GenBank/DDBJ whole genome shotgun (WGS) entry which is preliminary data.</text>
</comment>
<evidence type="ECO:0000256" key="7">
    <source>
        <dbReference type="ARBA" id="ARBA00022786"/>
    </source>
</evidence>
<dbReference type="GO" id="GO:0008270">
    <property type="term" value="F:zinc ion binding"/>
    <property type="evidence" value="ECO:0007669"/>
    <property type="project" value="UniProtKB-KW"/>
</dbReference>
<feature type="region of interest" description="Disordered" evidence="10">
    <location>
        <begin position="450"/>
        <end position="503"/>
    </location>
</feature>
<dbReference type="EMBL" id="JAIWQS010000005">
    <property type="protein sequence ID" value="KAJ8763539.1"/>
    <property type="molecule type" value="Genomic_DNA"/>
</dbReference>
<feature type="compositionally biased region" description="Polar residues" evidence="10">
    <location>
        <begin position="406"/>
        <end position="419"/>
    </location>
</feature>
<dbReference type="GO" id="GO:0043161">
    <property type="term" value="P:proteasome-mediated ubiquitin-dependent protein catabolic process"/>
    <property type="evidence" value="ECO:0007669"/>
    <property type="project" value="UniProtKB-ARBA"/>
</dbReference>
<name>A0AAV8TB85_9ROSI</name>
<keyword evidence="13" id="KW-1185">Reference proteome</keyword>
<evidence type="ECO:0000313" key="13">
    <source>
        <dbReference type="Proteomes" id="UP001159364"/>
    </source>
</evidence>
<dbReference type="InterPro" id="IPR001841">
    <property type="entry name" value="Znf_RING"/>
</dbReference>
<proteinExistence type="predicted"/>
<feature type="compositionally biased region" description="Low complexity" evidence="10">
    <location>
        <begin position="466"/>
        <end position="479"/>
    </location>
</feature>
<evidence type="ECO:0000256" key="5">
    <source>
        <dbReference type="ARBA" id="ARBA00022723"/>
    </source>
</evidence>
<evidence type="ECO:0000256" key="4">
    <source>
        <dbReference type="ARBA" id="ARBA00022679"/>
    </source>
</evidence>
<dbReference type="PANTHER" id="PTHR22937:SF224">
    <property type="entry name" value="E3 UBIQUITIN-PROTEIN LIGASE MBR1-RELATED"/>
    <property type="match status" value="1"/>
</dbReference>
<feature type="compositionally biased region" description="Polar residues" evidence="10">
    <location>
        <begin position="455"/>
        <end position="465"/>
    </location>
</feature>
<accession>A0AAV8TB85</accession>
<feature type="compositionally biased region" description="Low complexity" evidence="10">
    <location>
        <begin position="226"/>
        <end position="244"/>
    </location>
</feature>
<evidence type="ECO:0000256" key="1">
    <source>
        <dbReference type="ARBA" id="ARBA00000900"/>
    </source>
</evidence>
<feature type="domain" description="RING-type" evidence="11">
    <location>
        <begin position="627"/>
        <end position="668"/>
    </location>
</feature>
<evidence type="ECO:0000256" key="2">
    <source>
        <dbReference type="ARBA" id="ARBA00004906"/>
    </source>
</evidence>
<dbReference type="AlphaFoldDB" id="A0AAV8TB85"/>
<dbReference type="PANTHER" id="PTHR22937">
    <property type="entry name" value="E3 UBIQUITIN-PROTEIN LIGASE RNF165"/>
    <property type="match status" value="1"/>
</dbReference>
<dbReference type="InterPro" id="IPR013083">
    <property type="entry name" value="Znf_RING/FYVE/PHD"/>
</dbReference>
<evidence type="ECO:0000256" key="10">
    <source>
        <dbReference type="SAM" id="MobiDB-lite"/>
    </source>
</evidence>
<dbReference type="Pfam" id="PF13639">
    <property type="entry name" value="zf-RING_2"/>
    <property type="match status" value="1"/>
</dbReference>
<dbReference type="SMART" id="SM00184">
    <property type="entry name" value="RING"/>
    <property type="match status" value="1"/>
</dbReference>
<dbReference type="GO" id="GO:0061630">
    <property type="term" value="F:ubiquitin protein ligase activity"/>
    <property type="evidence" value="ECO:0007669"/>
    <property type="project" value="UniProtKB-EC"/>
</dbReference>
<evidence type="ECO:0000256" key="3">
    <source>
        <dbReference type="ARBA" id="ARBA00012483"/>
    </source>
</evidence>
<protein>
    <recommendedName>
        <fullName evidence="3">RING-type E3 ubiquitin transferase</fullName>
        <ecNumber evidence="3">2.3.2.27</ecNumber>
    </recommendedName>
</protein>
<keyword evidence="6 9" id="KW-0863">Zinc-finger</keyword>
<dbReference type="PROSITE" id="PS50089">
    <property type="entry name" value="ZF_RING_2"/>
    <property type="match status" value="1"/>
</dbReference>